<evidence type="ECO:0000313" key="12">
    <source>
        <dbReference type="Proteomes" id="UP000654345"/>
    </source>
</evidence>
<dbReference type="Pfam" id="PF00528">
    <property type="entry name" value="BPD_transp_1"/>
    <property type="match status" value="1"/>
</dbReference>
<evidence type="ECO:0000256" key="2">
    <source>
        <dbReference type="ARBA" id="ARBA00007069"/>
    </source>
</evidence>
<dbReference type="Proteomes" id="UP000654345">
    <property type="component" value="Unassembled WGS sequence"/>
</dbReference>
<keyword evidence="4 9" id="KW-1003">Cell membrane</keyword>
<dbReference type="EMBL" id="BNJG01000001">
    <property type="protein sequence ID" value="GHO53533.1"/>
    <property type="molecule type" value="Genomic_DNA"/>
</dbReference>
<feature type="transmembrane region" description="Helical" evidence="8">
    <location>
        <begin position="73"/>
        <end position="98"/>
    </location>
</feature>
<dbReference type="PROSITE" id="PS50928">
    <property type="entry name" value="ABC_TM1"/>
    <property type="match status" value="1"/>
</dbReference>
<dbReference type="PANTHER" id="PTHR30425">
    <property type="entry name" value="PHOSPHATE TRANSPORT SYSTEM PERMEASE PROTEIN PST"/>
    <property type="match status" value="1"/>
</dbReference>
<dbReference type="CDD" id="cd06261">
    <property type="entry name" value="TM_PBP2"/>
    <property type="match status" value="1"/>
</dbReference>
<dbReference type="InterPro" id="IPR051124">
    <property type="entry name" value="Phosphate_Transport_Permease"/>
</dbReference>
<keyword evidence="6 8" id="KW-1133">Transmembrane helix</keyword>
<proteinExistence type="inferred from homology"/>
<feature type="transmembrane region" description="Helical" evidence="8">
    <location>
        <begin position="202"/>
        <end position="223"/>
    </location>
</feature>
<evidence type="ECO:0000256" key="3">
    <source>
        <dbReference type="ARBA" id="ARBA00022448"/>
    </source>
</evidence>
<feature type="transmembrane region" description="Helical" evidence="8">
    <location>
        <begin position="274"/>
        <end position="297"/>
    </location>
</feature>
<dbReference type="SUPFAM" id="SSF161098">
    <property type="entry name" value="MetI-like"/>
    <property type="match status" value="1"/>
</dbReference>
<protein>
    <recommendedName>
        <fullName evidence="9">Phosphate transport system permease protein</fullName>
    </recommendedName>
</protein>
<evidence type="ECO:0000256" key="7">
    <source>
        <dbReference type="ARBA" id="ARBA00023136"/>
    </source>
</evidence>
<sequence length="303" mass="32416">MQRARMMRISDQVARIVFLICAILVVAIIISVFYFIGSKAFKVFYLPGGSSVQEFFTSTHWDPTAGNSDNPAYGAWGLILGSIIITLASVLIATPLSFGMALFMAEVTPRWLSRILQPLLEVFTGMPSVVIGFLGLTVLVPWLGTISQTLGYGYGAAIIVLVVMIIPTIVSVSIDAIRAVPSSVREASLALGSSKWQTMSKAIIPAASTGLATAVVLGMARAIGETLAVAMVLGGQSLPDKLYNLKALFFTPTTNITQAILSDFGETSGIAQDAYWTLAFLLLVISLAFICVSRYLASRSVYK</sequence>
<evidence type="ECO:0000313" key="11">
    <source>
        <dbReference type="EMBL" id="GHO53533.1"/>
    </source>
</evidence>
<evidence type="ECO:0000256" key="1">
    <source>
        <dbReference type="ARBA" id="ARBA00004651"/>
    </source>
</evidence>
<evidence type="ECO:0000256" key="5">
    <source>
        <dbReference type="ARBA" id="ARBA00022692"/>
    </source>
</evidence>
<keyword evidence="5 8" id="KW-0812">Transmembrane</keyword>
<dbReference type="InterPro" id="IPR000515">
    <property type="entry name" value="MetI-like"/>
</dbReference>
<dbReference type="InterPro" id="IPR035906">
    <property type="entry name" value="MetI-like_sf"/>
</dbReference>
<evidence type="ECO:0000256" key="6">
    <source>
        <dbReference type="ARBA" id="ARBA00022989"/>
    </source>
</evidence>
<evidence type="ECO:0000256" key="9">
    <source>
        <dbReference type="RuleBase" id="RU363054"/>
    </source>
</evidence>
<evidence type="ECO:0000256" key="8">
    <source>
        <dbReference type="RuleBase" id="RU363032"/>
    </source>
</evidence>
<comment type="subcellular location">
    <subcellularLocation>
        <location evidence="1 8">Cell membrane</location>
        <topology evidence="1 8">Multi-pass membrane protein</topology>
    </subcellularLocation>
</comment>
<comment type="function">
    <text evidence="9">Part of the binding-protein-dependent transport system for phosphate; probably responsible for the translocation of the substrate across the membrane.</text>
</comment>
<dbReference type="PANTHER" id="PTHR30425:SF2">
    <property type="entry name" value="ABC TRANSPORTER PERMEASE PROTEIN YQGH-RELATED"/>
    <property type="match status" value="1"/>
</dbReference>
<accession>A0ABQ3ULB5</accession>
<feature type="transmembrane region" description="Helical" evidence="8">
    <location>
        <begin position="119"/>
        <end position="142"/>
    </location>
</feature>
<comment type="similarity">
    <text evidence="2 9">Belongs to the binding-protein-dependent transport system permease family. CysTW subfamily.</text>
</comment>
<dbReference type="Gene3D" id="1.10.3720.10">
    <property type="entry name" value="MetI-like"/>
    <property type="match status" value="1"/>
</dbReference>
<evidence type="ECO:0000259" key="10">
    <source>
        <dbReference type="PROSITE" id="PS50928"/>
    </source>
</evidence>
<reference evidence="11 12" key="1">
    <citation type="journal article" date="2021" name="Int. J. Syst. Evol. Microbiol.">
        <title>Reticulibacter mediterranei gen. nov., sp. nov., within the new family Reticulibacteraceae fam. nov., and Ktedonospora formicarum gen. nov., sp. nov., Ktedonobacter robiniae sp. nov., Dictyobacter formicarum sp. nov. and Dictyobacter arantiisoli sp. nov., belonging to the class Ktedonobacteria.</title>
        <authorList>
            <person name="Yabe S."/>
            <person name="Zheng Y."/>
            <person name="Wang C.M."/>
            <person name="Sakai Y."/>
            <person name="Abe K."/>
            <person name="Yokota A."/>
            <person name="Donadio S."/>
            <person name="Cavaletti L."/>
            <person name="Monciardini P."/>
        </authorList>
    </citation>
    <scope>NUCLEOTIDE SEQUENCE [LARGE SCALE GENOMIC DNA]</scope>
    <source>
        <strain evidence="11 12">SOSP1-30</strain>
    </source>
</reference>
<dbReference type="RefSeq" id="WP_201370353.1">
    <property type="nucleotide sequence ID" value="NZ_BNJG01000001.1"/>
</dbReference>
<comment type="caution">
    <text evidence="11">The sequence shown here is derived from an EMBL/GenBank/DDBJ whole genome shotgun (WGS) entry which is preliminary data.</text>
</comment>
<keyword evidence="3 8" id="KW-0813">Transport</keyword>
<dbReference type="NCBIfam" id="TIGR02138">
    <property type="entry name" value="phosphate_pstC"/>
    <property type="match status" value="1"/>
</dbReference>
<organism evidence="11 12">
    <name type="scientific">Ktedonobacter robiniae</name>
    <dbReference type="NCBI Taxonomy" id="2778365"/>
    <lineage>
        <taxon>Bacteria</taxon>
        <taxon>Bacillati</taxon>
        <taxon>Chloroflexota</taxon>
        <taxon>Ktedonobacteria</taxon>
        <taxon>Ktedonobacterales</taxon>
        <taxon>Ktedonobacteraceae</taxon>
        <taxon>Ktedonobacter</taxon>
    </lineage>
</organism>
<feature type="transmembrane region" description="Helical" evidence="8">
    <location>
        <begin position="12"/>
        <end position="36"/>
    </location>
</feature>
<feature type="domain" description="ABC transmembrane type-1" evidence="10">
    <location>
        <begin position="79"/>
        <end position="293"/>
    </location>
</feature>
<gene>
    <name evidence="11" type="ORF">KSB_20080</name>
</gene>
<keyword evidence="12" id="KW-1185">Reference proteome</keyword>
<keyword evidence="9" id="KW-0592">Phosphate transport</keyword>
<dbReference type="InterPro" id="IPR011864">
    <property type="entry name" value="Phosphate_PstC"/>
</dbReference>
<evidence type="ECO:0000256" key="4">
    <source>
        <dbReference type="ARBA" id="ARBA00022475"/>
    </source>
</evidence>
<feature type="transmembrane region" description="Helical" evidence="8">
    <location>
        <begin position="154"/>
        <end position="181"/>
    </location>
</feature>
<name>A0ABQ3ULB5_9CHLR</name>
<keyword evidence="7 8" id="KW-0472">Membrane</keyword>